<evidence type="ECO:0000256" key="3">
    <source>
        <dbReference type="ARBA" id="ARBA00011950"/>
    </source>
</evidence>
<comment type="similarity">
    <text evidence="2">Belongs to the MoaE family.</text>
</comment>
<dbReference type="EMBL" id="RQGA01000010">
    <property type="protein sequence ID" value="TGL40345.1"/>
    <property type="molecule type" value="Genomic_DNA"/>
</dbReference>
<dbReference type="RefSeq" id="WP_135578889.1">
    <property type="nucleotide sequence ID" value="NZ_RQGA01000010.1"/>
</dbReference>
<dbReference type="EC" id="2.8.1.12" evidence="3"/>
<evidence type="ECO:0000256" key="10">
    <source>
        <dbReference type="ARBA" id="ARBA00032474"/>
    </source>
</evidence>
<dbReference type="OrthoDB" id="9803224at2"/>
<dbReference type="GO" id="GO:0006777">
    <property type="term" value="P:Mo-molybdopterin cofactor biosynthetic process"/>
    <property type="evidence" value="ECO:0007669"/>
    <property type="project" value="UniProtKB-KW"/>
</dbReference>
<evidence type="ECO:0000256" key="9">
    <source>
        <dbReference type="ARBA" id="ARBA00030781"/>
    </source>
</evidence>
<accession>A0A4R9JHH0</accession>
<evidence type="ECO:0000256" key="5">
    <source>
        <dbReference type="ARBA" id="ARBA00023150"/>
    </source>
</evidence>
<protein>
    <recommendedName>
        <fullName evidence="4">Molybdopterin synthase catalytic subunit</fullName>
        <ecNumber evidence="3">2.8.1.12</ecNumber>
    </recommendedName>
    <alternativeName>
        <fullName evidence="9">MPT synthase subunit 2</fullName>
    </alternativeName>
    <alternativeName>
        <fullName evidence="7">Molybdenum cofactor biosynthesis protein E</fullName>
    </alternativeName>
    <alternativeName>
        <fullName evidence="8">Molybdopterin-converting factor large subunit</fullName>
    </alternativeName>
    <alternativeName>
        <fullName evidence="10">Molybdopterin-converting factor subunit 2</fullName>
    </alternativeName>
</protein>
<evidence type="ECO:0000256" key="1">
    <source>
        <dbReference type="ARBA" id="ARBA00005046"/>
    </source>
</evidence>
<dbReference type="GO" id="GO:0030366">
    <property type="term" value="F:molybdopterin synthase activity"/>
    <property type="evidence" value="ECO:0007669"/>
    <property type="project" value="UniProtKB-EC"/>
</dbReference>
<organism evidence="12 13">
    <name type="scientific">Leptospira perdikensis</name>
    <dbReference type="NCBI Taxonomy" id="2484948"/>
    <lineage>
        <taxon>Bacteria</taxon>
        <taxon>Pseudomonadati</taxon>
        <taxon>Spirochaetota</taxon>
        <taxon>Spirochaetia</taxon>
        <taxon>Leptospirales</taxon>
        <taxon>Leptospiraceae</taxon>
        <taxon>Leptospira</taxon>
    </lineage>
</organism>
<evidence type="ECO:0000313" key="12">
    <source>
        <dbReference type="EMBL" id="TGL40345.1"/>
    </source>
</evidence>
<comment type="pathway">
    <text evidence="1">Cofactor biosynthesis; molybdopterin biosynthesis.</text>
</comment>
<dbReference type="PANTHER" id="PTHR23404">
    <property type="entry name" value="MOLYBDOPTERIN SYNTHASE RELATED"/>
    <property type="match status" value="1"/>
</dbReference>
<evidence type="ECO:0000256" key="7">
    <source>
        <dbReference type="ARBA" id="ARBA00029745"/>
    </source>
</evidence>
<proteinExistence type="inferred from homology"/>
<keyword evidence="13" id="KW-1185">Reference proteome</keyword>
<sequence length="147" mass="16879">METNTQYKHITETKLELSLQLPPLPSMGGYVLFAGIVRDINEGKQVTHLEYEAYSEMANQMISAIIADAFQKWDLQYADCIHRLGKLVLGEVAVLVNTGSIHRDEAYKANRYIIDRVKHEVPIWKKEYYVDGSSEWSKGCLHDSHEH</sequence>
<evidence type="ECO:0000313" key="13">
    <source>
        <dbReference type="Proteomes" id="UP000298125"/>
    </source>
</evidence>
<evidence type="ECO:0000256" key="8">
    <source>
        <dbReference type="ARBA" id="ARBA00030407"/>
    </source>
</evidence>
<evidence type="ECO:0000256" key="4">
    <source>
        <dbReference type="ARBA" id="ARBA00013858"/>
    </source>
</evidence>
<reference evidence="12" key="1">
    <citation type="journal article" date="2019" name="PLoS Negl. Trop. Dis.">
        <title>Revisiting the worldwide diversity of Leptospira species in the environment.</title>
        <authorList>
            <person name="Vincent A.T."/>
            <person name="Schiettekatte O."/>
            <person name="Bourhy P."/>
            <person name="Veyrier F.J."/>
            <person name="Picardeau M."/>
        </authorList>
    </citation>
    <scope>NUCLEOTIDE SEQUENCE [LARGE SCALE GENOMIC DNA]</scope>
    <source>
        <strain evidence="12">201702692</strain>
    </source>
</reference>
<dbReference type="SUPFAM" id="SSF54690">
    <property type="entry name" value="Molybdopterin synthase subunit MoaE"/>
    <property type="match status" value="1"/>
</dbReference>
<comment type="catalytic activity">
    <reaction evidence="11">
        <text>2 [molybdopterin-synthase sulfur-carrier protein]-C-terminal-Gly-aminoethanethioate + cyclic pyranopterin phosphate + H2O = molybdopterin + 2 [molybdopterin-synthase sulfur-carrier protein]-C-terminal Gly-Gly + 2 H(+)</text>
        <dbReference type="Rhea" id="RHEA:26333"/>
        <dbReference type="Rhea" id="RHEA-COMP:12202"/>
        <dbReference type="Rhea" id="RHEA-COMP:19907"/>
        <dbReference type="ChEBI" id="CHEBI:15377"/>
        <dbReference type="ChEBI" id="CHEBI:15378"/>
        <dbReference type="ChEBI" id="CHEBI:58698"/>
        <dbReference type="ChEBI" id="CHEBI:59648"/>
        <dbReference type="ChEBI" id="CHEBI:90778"/>
        <dbReference type="ChEBI" id="CHEBI:232372"/>
        <dbReference type="EC" id="2.8.1.12"/>
    </reaction>
</comment>
<dbReference type="AlphaFoldDB" id="A0A4R9JHH0"/>
<dbReference type="Proteomes" id="UP000298125">
    <property type="component" value="Unassembled WGS sequence"/>
</dbReference>
<evidence type="ECO:0000256" key="6">
    <source>
        <dbReference type="ARBA" id="ARBA00026066"/>
    </source>
</evidence>
<dbReference type="Gene3D" id="3.90.1170.40">
    <property type="entry name" value="Molybdopterin biosynthesis MoaE subunit"/>
    <property type="match status" value="1"/>
</dbReference>
<dbReference type="InterPro" id="IPR003448">
    <property type="entry name" value="Mopterin_biosynth_MoaE"/>
</dbReference>
<comment type="caution">
    <text evidence="12">The sequence shown here is derived from an EMBL/GenBank/DDBJ whole genome shotgun (WGS) entry which is preliminary data.</text>
</comment>
<evidence type="ECO:0000256" key="2">
    <source>
        <dbReference type="ARBA" id="ARBA00005426"/>
    </source>
</evidence>
<evidence type="ECO:0000256" key="11">
    <source>
        <dbReference type="ARBA" id="ARBA00049878"/>
    </source>
</evidence>
<keyword evidence="5" id="KW-0501">Molybdenum cofactor biosynthesis</keyword>
<dbReference type="Pfam" id="PF02391">
    <property type="entry name" value="MoaE"/>
    <property type="match status" value="1"/>
</dbReference>
<gene>
    <name evidence="12" type="ORF">EHQ49_09825</name>
</gene>
<name>A0A4R9JHH0_9LEPT</name>
<comment type="subunit">
    <text evidence="6">Heterotetramer of 2 MoaD subunits and 2 MoaE subunits. Also stable as homodimer. The enzyme changes between these two forms during catalysis.</text>
</comment>
<dbReference type="InterPro" id="IPR036563">
    <property type="entry name" value="MoaE_sf"/>
</dbReference>
<dbReference type="CDD" id="cd00756">
    <property type="entry name" value="MoaE"/>
    <property type="match status" value="1"/>
</dbReference>